<gene>
    <name evidence="1" type="ORF">AN396_09120</name>
</gene>
<proteinExistence type="predicted"/>
<evidence type="ECO:0000313" key="1">
    <source>
        <dbReference type="EMBL" id="ONI39191.1"/>
    </source>
</evidence>
<keyword evidence="2" id="KW-1185">Reference proteome</keyword>
<reference evidence="1" key="1">
    <citation type="submission" date="2016-08" db="EMBL/GenBank/DDBJ databases">
        <authorList>
            <person name="Ngugi D.K."/>
            <person name="Miyake S."/>
            <person name="Stingl U."/>
        </authorList>
    </citation>
    <scope>NUCLEOTIDE SEQUENCE</scope>
    <source>
        <strain evidence="1">SCG-B11WGA-EpuloA1</strain>
    </source>
</reference>
<organism evidence="1 2">
    <name type="scientific">Candidatus Epulonipiscium fishelsonii</name>
    <dbReference type="NCBI Taxonomy" id="77094"/>
    <lineage>
        <taxon>Bacteria</taxon>
        <taxon>Bacillati</taxon>
        <taxon>Bacillota</taxon>
        <taxon>Clostridia</taxon>
        <taxon>Lachnospirales</taxon>
        <taxon>Lachnospiraceae</taxon>
        <taxon>Candidatus Epulonipiscium</taxon>
    </lineage>
</organism>
<evidence type="ECO:0000313" key="2">
    <source>
        <dbReference type="Proteomes" id="UP000188605"/>
    </source>
</evidence>
<comment type="caution">
    <text evidence="1">The sequence shown here is derived from an EMBL/GenBank/DDBJ whole genome shotgun (WGS) entry which is preliminary data.</text>
</comment>
<dbReference type="Proteomes" id="UP000188605">
    <property type="component" value="Unassembled WGS sequence"/>
</dbReference>
<accession>A0ACC8XAJ5</accession>
<name>A0ACC8XAJ5_9FIRM</name>
<sequence length="656" mass="71892">MYPNLSKIITTVFRPLIAILLGILTILQIIYSSNNTIATSKTSAIQNSTIAVGKLDSWLSEKFSLADTLAKEIEIRQSYKDIGGLQNYLVEQAKGRTEILTIGFATQDNKFANSISWTPDPGYEPTIREWYIGALETDELYLTSPYVDAASGKMVVSISKKVVDGNNTIGVLLIDITIDVLTNIIKEANENSETYLFVIDEEGNIAIHPNEKYNPNENGATHLNSVSGDYSEILNSQENEVNNATTVNGDSVYSTYTSIPHTSWIIISNYSKDSMYQNIFVQIILSIIVVLGAMIISGIIIKLFNNRYILPLEQLVGTLNEIKNGNLNISTSEIKKNSFEVNSLVEATEDLSQNIKMYIMEISKILKSFAQGDFTATPTQNYQGDFTAIKSSLINIANTLSDITKEITSSAKQVNIQATSISESAVDLANITQDQAELLETFKTNTLNITDKIKSDITDIDKSYQIIQTMEQTAKDSNKLSSELVESMQLISQSTQEIATVINYIEEIAGQTNLLALNAAIEAARAGDAGKGFSIVASEVRELSAKTSEIVSQIHAIIKNNLNSVSNGEEIVKSTAQAIDQILQASQSTSEVSNIIKDNAINQQKSLEEIVSGTAKLTNELSKNTAISEENVATSQELASQATHLENLMDKFKITE</sequence>
<dbReference type="EMBL" id="LJDB01000070">
    <property type="protein sequence ID" value="ONI39191.1"/>
    <property type="molecule type" value="Genomic_DNA"/>
</dbReference>
<protein>
    <submittedName>
        <fullName evidence="1">Uncharacterized protein</fullName>
    </submittedName>
</protein>